<dbReference type="PANTHER" id="PTHR33744:SF17">
    <property type="entry name" value="CONSERVED PROTEIN"/>
    <property type="match status" value="1"/>
</dbReference>
<feature type="domain" description="PucR C-terminal helix-turn-helix" evidence="1">
    <location>
        <begin position="315"/>
        <end position="372"/>
    </location>
</feature>
<gene>
    <name evidence="2" type="ORF">GCM10007977_074830</name>
</gene>
<keyword evidence="3" id="KW-1185">Reference proteome</keyword>
<sequence>MTELDDLVEEMAVLLGAPCTLEDADFNLLGYSGQRDVDDVRQRSILERRATSQVRDWFHAQGIRTSSTPIRTPADPDLGISARLCVPARHLNRVQGYFWLLDPNETISENDWPAATRIAEVAALLLSQSTRRQTRLNLFYRDLVEGDRMTARAAAKEIALASNLRIGDPVTCLLVEHPTPVENLSAQARRDDVVWVQESPTIASAIVRGHIKTQALSATELLTRLGYLRRSRPLTTAPFVGIGPQVNALEDLRRSRWGALTALRIARANPPGEPTEWAALGVLKLLSAAADHDLAEAVVSEQLMAFLSDDRHAELVHTARVYLDAAGSAAHAASVLNVHRQSLYHRLAQVERRTGLDLKRGADRTYLHLALILGDFLLPS</sequence>
<dbReference type="InterPro" id="IPR025736">
    <property type="entry name" value="PucR_C-HTH_dom"/>
</dbReference>
<dbReference type="Gene3D" id="1.10.10.2840">
    <property type="entry name" value="PucR C-terminal helix-turn-helix domain"/>
    <property type="match status" value="1"/>
</dbReference>
<evidence type="ECO:0000259" key="1">
    <source>
        <dbReference type="Pfam" id="PF13556"/>
    </source>
</evidence>
<organism evidence="2 3">
    <name type="scientific">Dactylosporangium sucinum</name>
    <dbReference type="NCBI Taxonomy" id="1424081"/>
    <lineage>
        <taxon>Bacteria</taxon>
        <taxon>Bacillati</taxon>
        <taxon>Actinomycetota</taxon>
        <taxon>Actinomycetes</taxon>
        <taxon>Micromonosporales</taxon>
        <taxon>Micromonosporaceae</taxon>
        <taxon>Dactylosporangium</taxon>
    </lineage>
</organism>
<dbReference type="EMBL" id="BMPI01000046">
    <property type="protein sequence ID" value="GGM62304.1"/>
    <property type="molecule type" value="Genomic_DNA"/>
</dbReference>
<reference evidence="2" key="2">
    <citation type="submission" date="2020-09" db="EMBL/GenBank/DDBJ databases">
        <authorList>
            <person name="Sun Q."/>
            <person name="Ohkuma M."/>
        </authorList>
    </citation>
    <scope>NUCLEOTIDE SEQUENCE</scope>
    <source>
        <strain evidence="2">JCM 19831</strain>
    </source>
</reference>
<dbReference type="Proteomes" id="UP000642070">
    <property type="component" value="Unassembled WGS sequence"/>
</dbReference>
<dbReference type="InterPro" id="IPR051448">
    <property type="entry name" value="CdaR-like_regulators"/>
</dbReference>
<dbReference type="InterPro" id="IPR042070">
    <property type="entry name" value="PucR_C-HTH_sf"/>
</dbReference>
<reference evidence="2" key="1">
    <citation type="journal article" date="2014" name="Int. J. Syst. Evol. Microbiol.">
        <title>Complete genome sequence of Corynebacterium casei LMG S-19264T (=DSM 44701T), isolated from a smear-ripened cheese.</title>
        <authorList>
            <consortium name="US DOE Joint Genome Institute (JGI-PGF)"/>
            <person name="Walter F."/>
            <person name="Albersmeier A."/>
            <person name="Kalinowski J."/>
            <person name="Ruckert C."/>
        </authorList>
    </citation>
    <scope>NUCLEOTIDE SEQUENCE</scope>
    <source>
        <strain evidence="2">JCM 19831</strain>
    </source>
</reference>
<protein>
    <submittedName>
        <fullName evidence="2">Transcriptional regulator</fullName>
    </submittedName>
</protein>
<dbReference type="Pfam" id="PF13556">
    <property type="entry name" value="HTH_30"/>
    <property type="match status" value="1"/>
</dbReference>
<dbReference type="AlphaFoldDB" id="A0A917U6G7"/>
<evidence type="ECO:0000313" key="2">
    <source>
        <dbReference type="EMBL" id="GGM62304.1"/>
    </source>
</evidence>
<comment type="caution">
    <text evidence="2">The sequence shown here is derived from an EMBL/GenBank/DDBJ whole genome shotgun (WGS) entry which is preliminary data.</text>
</comment>
<evidence type="ECO:0000313" key="3">
    <source>
        <dbReference type="Proteomes" id="UP000642070"/>
    </source>
</evidence>
<dbReference type="RefSeq" id="WP_190254766.1">
    <property type="nucleotide sequence ID" value="NZ_BMPI01000046.1"/>
</dbReference>
<proteinExistence type="predicted"/>
<name>A0A917U6G7_9ACTN</name>
<accession>A0A917U6G7</accession>
<dbReference type="PANTHER" id="PTHR33744">
    <property type="entry name" value="CARBOHYDRATE DIACID REGULATOR"/>
    <property type="match status" value="1"/>
</dbReference>